<dbReference type="AlphaFoldDB" id="A0A9Q5NAL5"/>
<reference evidence="13" key="1">
    <citation type="submission" date="2016-06" db="EMBL/GenBank/DDBJ databases">
        <title>Draft Genome sequence of the fungus Inonotus baumii.</title>
        <authorList>
            <person name="Zhu H."/>
            <person name="Lin W."/>
        </authorList>
    </citation>
    <scope>NUCLEOTIDE SEQUENCE</scope>
    <source>
        <strain evidence="13">821</strain>
    </source>
</reference>
<evidence type="ECO:0000256" key="7">
    <source>
        <dbReference type="ARBA" id="ARBA00022801"/>
    </source>
</evidence>
<evidence type="ECO:0000313" key="14">
    <source>
        <dbReference type="Proteomes" id="UP000757232"/>
    </source>
</evidence>
<feature type="active site" evidence="10">
    <location>
        <position position="256"/>
    </location>
</feature>
<dbReference type="GO" id="GO:0036503">
    <property type="term" value="P:ERAD pathway"/>
    <property type="evidence" value="ECO:0007669"/>
    <property type="project" value="TreeGrafter"/>
</dbReference>
<name>A0A9Q5NAL5_SANBA</name>
<evidence type="ECO:0000256" key="4">
    <source>
        <dbReference type="ARBA" id="ARBA00022722"/>
    </source>
</evidence>
<dbReference type="EMBL" id="LNZH02000144">
    <property type="protein sequence ID" value="OCB89986.1"/>
    <property type="molecule type" value="Genomic_DNA"/>
</dbReference>
<feature type="compositionally biased region" description="Low complexity" evidence="11">
    <location>
        <begin position="102"/>
        <end position="111"/>
    </location>
</feature>
<evidence type="ECO:0000256" key="5">
    <source>
        <dbReference type="ARBA" id="ARBA00022737"/>
    </source>
</evidence>
<evidence type="ECO:0000256" key="2">
    <source>
        <dbReference type="ARBA" id="ARBA00009262"/>
    </source>
</evidence>
<feature type="compositionally biased region" description="Basic and acidic residues" evidence="11">
    <location>
        <begin position="634"/>
        <end position="654"/>
    </location>
</feature>
<comment type="subcellular location">
    <subcellularLocation>
        <location evidence="1">Cytoplasm</location>
    </subcellularLocation>
</comment>
<keyword evidence="3 10" id="KW-0963">Cytoplasm</keyword>
<gene>
    <name evidence="13" type="ORF">A7U60_g2842</name>
</gene>
<organism evidence="13 14">
    <name type="scientific">Sanghuangporus baumii</name>
    <name type="common">Phellinus baumii</name>
    <dbReference type="NCBI Taxonomy" id="108892"/>
    <lineage>
        <taxon>Eukaryota</taxon>
        <taxon>Fungi</taxon>
        <taxon>Dikarya</taxon>
        <taxon>Basidiomycota</taxon>
        <taxon>Agaricomycotina</taxon>
        <taxon>Agaricomycetes</taxon>
        <taxon>Hymenochaetales</taxon>
        <taxon>Hymenochaetaceae</taxon>
        <taxon>Sanghuangporus</taxon>
    </lineage>
</organism>
<evidence type="ECO:0000256" key="11">
    <source>
        <dbReference type="SAM" id="MobiDB-lite"/>
    </source>
</evidence>
<dbReference type="GO" id="GO:0016787">
    <property type="term" value="F:hydrolase activity"/>
    <property type="evidence" value="ECO:0007669"/>
    <property type="project" value="UniProtKB-KW"/>
</dbReference>
<feature type="compositionally biased region" description="Basic and acidic residues" evidence="11">
    <location>
        <begin position="576"/>
        <end position="596"/>
    </location>
</feature>
<dbReference type="Proteomes" id="UP000757232">
    <property type="component" value="Unassembled WGS sequence"/>
</dbReference>
<dbReference type="OrthoDB" id="429841at2759"/>
<protein>
    <recommendedName>
        <fullName evidence="12">VLRF1 domain-containing protein</fullName>
    </recommendedName>
</protein>
<keyword evidence="5" id="KW-0677">Repeat</keyword>
<evidence type="ECO:0000313" key="13">
    <source>
        <dbReference type="EMBL" id="OCB89986.1"/>
    </source>
</evidence>
<feature type="region of interest" description="Disordered" evidence="11">
    <location>
        <begin position="25"/>
        <end position="48"/>
    </location>
</feature>
<keyword evidence="6 10" id="KW-0255">Endonuclease</keyword>
<keyword evidence="4 10" id="KW-0540">Nuclease</keyword>
<sequence>MSRSTLHLFSLPPELLGTLTPRTLLSQDRAPSPDVPEDSAETEHVTSGSRSCNVCLGATFANVDDQRAHFRSDWHRYNVKAKLSNGKVVTETEFASLLEGLEDSLSGSESSSDSDEDASDSDAVQALLSKARLKSRSPSPTAVMNIPQSALTWFHSPPSTQIGIYRTIFSQSSAPNAQLSELREMQSPLSEGRKWAMFMVAGGHFAGLVVRVSRPSGENEETLQKGKQKKTVPEMEILRHKTFHRYTTRRKQGGSQSLNDNAKGNAKSAGATLRRYGEQALRDDIRNLLSEWAEDINVCERIWLRASSSNRRIFVDYDEAIIAKGDKRLRTFPFPTRRPTQAELSRCLMELTRVKVTHFTEDDLHAQDEAFLASLPKPKPQPAPTPEAKPTEKKPPAPKLSKEEEVHRDKWNRLIDMVKRGRLEAAKSFWEREGTGLGGVDALVPEWTGEKLSTLLQVTANSGQAEVTAWLLDDLNADPTVPVPSNAPQDIVKADGASDSRPATPDPGAVTRAPGSVRTAYDVASTRAVRDVFRRSAGARPDSWDWLGAAHIPSVLSAEKEAERDNKKKERRKGLKDKIRDREAREREREQEKVDEPPPAPAPTPMNGGMRTGPQKLGGAPTATQGLAGLTPEMRARIERERRARAAEARMKKT</sequence>
<dbReference type="PANTHER" id="PTHR16036:SF2">
    <property type="entry name" value="TRNA ENDONUCLEASE ANKZF1"/>
    <property type="match status" value="1"/>
</dbReference>
<feature type="compositionally biased region" description="Basic and acidic residues" evidence="11">
    <location>
        <begin position="558"/>
        <end position="568"/>
    </location>
</feature>
<accession>A0A9Q5NAL5</accession>
<comment type="domain">
    <text evidence="10">The VLRF1 domain mediates binding to the 60S ribosomal subunit.</text>
</comment>
<feature type="region of interest" description="Disordered" evidence="11">
    <location>
        <begin position="480"/>
        <end position="516"/>
    </location>
</feature>
<dbReference type="PANTHER" id="PTHR16036">
    <property type="entry name" value="ANKYRIN REPEAT AND ZINC FINGER DOMAIN-CONTAINING PROTEIN 1"/>
    <property type="match status" value="1"/>
</dbReference>
<dbReference type="InterPro" id="IPR041175">
    <property type="entry name" value="VLRF1/Vms1"/>
</dbReference>
<evidence type="ECO:0000259" key="12">
    <source>
        <dbReference type="PROSITE" id="PS52044"/>
    </source>
</evidence>
<dbReference type="InterPro" id="IPR047139">
    <property type="entry name" value="ANKZ1/VMS1"/>
</dbReference>
<evidence type="ECO:0000256" key="8">
    <source>
        <dbReference type="ARBA" id="ARBA00023043"/>
    </source>
</evidence>
<comment type="caution">
    <text evidence="13">The sequence shown here is derived from an EMBL/GenBank/DDBJ whole genome shotgun (WGS) entry which is preliminary data.</text>
</comment>
<feature type="region of interest" description="Disordered" evidence="11">
    <location>
        <begin position="102"/>
        <end position="122"/>
    </location>
</feature>
<keyword evidence="14" id="KW-1185">Reference proteome</keyword>
<feature type="compositionally biased region" description="Pro residues" evidence="11">
    <location>
        <begin position="377"/>
        <end position="387"/>
    </location>
</feature>
<dbReference type="PROSITE" id="PS52044">
    <property type="entry name" value="VLRF1"/>
    <property type="match status" value="1"/>
</dbReference>
<feature type="compositionally biased region" description="Basic and acidic residues" evidence="11">
    <location>
        <begin position="389"/>
        <end position="406"/>
    </location>
</feature>
<feature type="region of interest" description="Disordered" evidence="11">
    <location>
        <begin position="558"/>
        <end position="654"/>
    </location>
</feature>
<dbReference type="GO" id="GO:0004519">
    <property type="term" value="F:endonuclease activity"/>
    <property type="evidence" value="ECO:0007669"/>
    <property type="project" value="UniProtKB-KW"/>
</dbReference>
<keyword evidence="7 10" id="KW-0378">Hydrolase</keyword>
<keyword evidence="8" id="KW-0040">ANK repeat</keyword>
<feature type="region of interest" description="Disordered" evidence="11">
    <location>
        <begin position="248"/>
        <end position="271"/>
    </location>
</feature>
<feature type="compositionally biased region" description="Polar residues" evidence="11">
    <location>
        <begin position="253"/>
        <end position="262"/>
    </location>
</feature>
<evidence type="ECO:0000256" key="1">
    <source>
        <dbReference type="ARBA" id="ARBA00004496"/>
    </source>
</evidence>
<evidence type="ECO:0000256" key="10">
    <source>
        <dbReference type="PROSITE-ProRule" id="PRU01389"/>
    </source>
</evidence>
<dbReference type="Pfam" id="PF18826">
    <property type="entry name" value="bVLRF1"/>
    <property type="match status" value="1"/>
</dbReference>
<evidence type="ECO:0000256" key="9">
    <source>
        <dbReference type="ARBA" id="ARBA00023054"/>
    </source>
</evidence>
<proteinExistence type="inferred from homology"/>
<feature type="region of interest" description="Disordered" evidence="11">
    <location>
        <begin position="373"/>
        <end position="406"/>
    </location>
</feature>
<evidence type="ECO:0000256" key="6">
    <source>
        <dbReference type="ARBA" id="ARBA00022759"/>
    </source>
</evidence>
<evidence type="ECO:0000256" key="3">
    <source>
        <dbReference type="ARBA" id="ARBA00022490"/>
    </source>
</evidence>
<dbReference type="GO" id="GO:0005737">
    <property type="term" value="C:cytoplasm"/>
    <property type="evidence" value="ECO:0007669"/>
    <property type="project" value="UniProtKB-SubCell"/>
</dbReference>
<keyword evidence="9" id="KW-0175">Coiled coil</keyword>
<feature type="domain" description="VLRF1" evidence="12">
    <location>
        <begin position="191"/>
        <end position="354"/>
    </location>
</feature>
<comment type="similarity">
    <text evidence="2 10">Belongs to the ANKZF1/VMS1 family.</text>
</comment>